<dbReference type="Proteomes" id="UP000011980">
    <property type="component" value="Unassembled WGS sequence"/>
</dbReference>
<comment type="caution">
    <text evidence="1">The sequence shown here is derived from an EMBL/GenBank/DDBJ whole genome shotgun (WGS) entry which is preliminary data.</text>
</comment>
<dbReference type="EMBL" id="ANCE01000129">
    <property type="protein sequence ID" value="EMK23843.1"/>
    <property type="molecule type" value="Genomic_DNA"/>
</dbReference>
<evidence type="ECO:0000313" key="1">
    <source>
        <dbReference type="EMBL" id="EMK23843.1"/>
    </source>
</evidence>
<organism evidence="1 2">
    <name type="scientific">Leptospira kirschneri serovar Bulgarica str. Nikolaevo</name>
    <dbReference type="NCBI Taxonomy" id="1240687"/>
    <lineage>
        <taxon>Bacteria</taxon>
        <taxon>Pseudomonadati</taxon>
        <taxon>Spirochaetota</taxon>
        <taxon>Spirochaetia</taxon>
        <taxon>Leptospirales</taxon>
        <taxon>Leptospiraceae</taxon>
        <taxon>Leptospira</taxon>
    </lineage>
</organism>
<reference evidence="1 2" key="1">
    <citation type="submission" date="2013-01" db="EMBL/GenBank/DDBJ databases">
        <authorList>
            <person name="Harkins D.M."/>
            <person name="Durkin A.S."/>
            <person name="Brinkac L.M."/>
            <person name="Haft D.H."/>
            <person name="Selengut J.D."/>
            <person name="Sanka R."/>
            <person name="DePew J."/>
            <person name="Purushe J."/>
            <person name="Galloway R.L."/>
            <person name="Vinetz J.M."/>
            <person name="Sutton G.G."/>
            <person name="Nierman W.C."/>
            <person name="Fouts D.E."/>
        </authorList>
    </citation>
    <scope>NUCLEOTIDE SEQUENCE [LARGE SCALE GENOMIC DNA]</scope>
    <source>
        <strain evidence="1 2">Nikolaevo</strain>
    </source>
</reference>
<accession>M6F4W6</accession>
<protein>
    <submittedName>
        <fullName evidence="1">Uncharacterized protein</fullName>
    </submittedName>
</protein>
<gene>
    <name evidence="1" type="ORF">LEP1GSC008_3748</name>
</gene>
<name>M6F4W6_9LEPT</name>
<sequence length="44" mass="5186">MEIPKRRFVFVFLKIFPLENTVFLILNDVNSSVKIIKICFATKL</sequence>
<dbReference type="AlphaFoldDB" id="M6F4W6"/>
<evidence type="ECO:0000313" key="2">
    <source>
        <dbReference type="Proteomes" id="UP000011980"/>
    </source>
</evidence>
<proteinExistence type="predicted"/>